<dbReference type="PANTHER" id="PTHR33606:SF3">
    <property type="entry name" value="PROTEIN YCII"/>
    <property type="match status" value="1"/>
</dbReference>
<keyword evidence="3" id="KW-1185">Reference proteome</keyword>
<dbReference type="EMBL" id="MU155143">
    <property type="protein sequence ID" value="KAF9484511.1"/>
    <property type="molecule type" value="Genomic_DNA"/>
</dbReference>
<dbReference type="OrthoDB" id="5519740at2759"/>
<proteinExistence type="predicted"/>
<dbReference type="Pfam" id="PF03795">
    <property type="entry name" value="YCII"/>
    <property type="match status" value="1"/>
</dbReference>
<gene>
    <name evidence="2" type="ORF">BDN70DRAFT_872544</name>
</gene>
<dbReference type="InterPro" id="IPR011008">
    <property type="entry name" value="Dimeric_a/b-barrel"/>
</dbReference>
<evidence type="ECO:0000313" key="3">
    <source>
        <dbReference type="Proteomes" id="UP000807469"/>
    </source>
</evidence>
<sequence length="118" mass="12901">MSTSASSAVSTKHRFFVYAPDKTEEGTLARRLSVRPQHLEGAKSGHESGFIRIGGMVTTPEAVTNPDAPKQMVGSTFIFEADSLDEVKKAIESDIYYTAGVWDSEKIVILPFFSAFPL</sequence>
<comment type="caution">
    <text evidence="2">The sequence shown here is derived from an EMBL/GenBank/DDBJ whole genome shotgun (WGS) entry which is preliminary data.</text>
</comment>
<feature type="domain" description="YCII-related" evidence="1">
    <location>
        <begin position="22"/>
        <end position="107"/>
    </location>
</feature>
<dbReference type="PANTHER" id="PTHR33606">
    <property type="entry name" value="PROTEIN YCII"/>
    <property type="match status" value="1"/>
</dbReference>
<protein>
    <recommendedName>
        <fullName evidence="1">YCII-related domain-containing protein</fullName>
    </recommendedName>
</protein>
<reference evidence="2" key="1">
    <citation type="submission" date="2020-11" db="EMBL/GenBank/DDBJ databases">
        <authorList>
            <consortium name="DOE Joint Genome Institute"/>
            <person name="Ahrendt S."/>
            <person name="Riley R."/>
            <person name="Andreopoulos W."/>
            <person name="Labutti K."/>
            <person name="Pangilinan J."/>
            <person name="Ruiz-Duenas F.J."/>
            <person name="Barrasa J.M."/>
            <person name="Sanchez-Garcia M."/>
            <person name="Camarero S."/>
            <person name="Miyauchi S."/>
            <person name="Serrano A."/>
            <person name="Linde D."/>
            <person name="Babiker R."/>
            <person name="Drula E."/>
            <person name="Ayuso-Fernandez I."/>
            <person name="Pacheco R."/>
            <person name="Padilla G."/>
            <person name="Ferreira P."/>
            <person name="Barriuso J."/>
            <person name="Kellner H."/>
            <person name="Castanera R."/>
            <person name="Alfaro M."/>
            <person name="Ramirez L."/>
            <person name="Pisabarro A.G."/>
            <person name="Kuo A."/>
            <person name="Tritt A."/>
            <person name="Lipzen A."/>
            <person name="He G."/>
            <person name="Yan M."/>
            <person name="Ng V."/>
            <person name="Cullen D."/>
            <person name="Martin F."/>
            <person name="Rosso M.-N."/>
            <person name="Henrissat B."/>
            <person name="Hibbett D."/>
            <person name="Martinez A.T."/>
            <person name="Grigoriev I.V."/>
        </authorList>
    </citation>
    <scope>NUCLEOTIDE SEQUENCE</scope>
    <source>
        <strain evidence="2">CIRM-BRFM 674</strain>
    </source>
</reference>
<dbReference type="Gene3D" id="3.30.70.1060">
    <property type="entry name" value="Dimeric alpha+beta barrel"/>
    <property type="match status" value="1"/>
</dbReference>
<evidence type="ECO:0000259" key="1">
    <source>
        <dbReference type="Pfam" id="PF03795"/>
    </source>
</evidence>
<dbReference type="InterPro" id="IPR005545">
    <property type="entry name" value="YCII"/>
</dbReference>
<evidence type="ECO:0000313" key="2">
    <source>
        <dbReference type="EMBL" id="KAF9484511.1"/>
    </source>
</evidence>
<name>A0A9P5ZBT5_9AGAR</name>
<accession>A0A9P5ZBT5</accession>
<dbReference type="AlphaFoldDB" id="A0A9P5ZBT5"/>
<dbReference type="InterPro" id="IPR051807">
    <property type="entry name" value="Sec-metab_biosynth-assoc"/>
</dbReference>
<organism evidence="2 3">
    <name type="scientific">Pholiota conissans</name>
    <dbReference type="NCBI Taxonomy" id="109636"/>
    <lineage>
        <taxon>Eukaryota</taxon>
        <taxon>Fungi</taxon>
        <taxon>Dikarya</taxon>
        <taxon>Basidiomycota</taxon>
        <taxon>Agaricomycotina</taxon>
        <taxon>Agaricomycetes</taxon>
        <taxon>Agaricomycetidae</taxon>
        <taxon>Agaricales</taxon>
        <taxon>Agaricineae</taxon>
        <taxon>Strophariaceae</taxon>
        <taxon>Pholiota</taxon>
    </lineage>
</organism>
<dbReference type="Proteomes" id="UP000807469">
    <property type="component" value="Unassembled WGS sequence"/>
</dbReference>
<dbReference type="SUPFAM" id="SSF54909">
    <property type="entry name" value="Dimeric alpha+beta barrel"/>
    <property type="match status" value="1"/>
</dbReference>